<gene>
    <name evidence="2" type="ORF">B0I36DRAFT_366051</name>
</gene>
<evidence type="ECO:0008006" key="4">
    <source>
        <dbReference type="Google" id="ProtNLM"/>
    </source>
</evidence>
<dbReference type="SUPFAM" id="SSF81901">
    <property type="entry name" value="HCP-like"/>
    <property type="match status" value="1"/>
</dbReference>
<keyword evidence="3" id="KW-1185">Reference proteome</keyword>
<protein>
    <recommendedName>
        <fullName evidence="4">Cell cycle inhibitor Nif1</fullName>
    </recommendedName>
</protein>
<dbReference type="PANTHER" id="PTHR43628:SF11">
    <property type="entry name" value="PROTEIN DSF2"/>
    <property type="match status" value="1"/>
</dbReference>
<feature type="compositionally biased region" description="Polar residues" evidence="1">
    <location>
        <begin position="501"/>
        <end position="520"/>
    </location>
</feature>
<dbReference type="AlphaFoldDB" id="A0A9P8Y0E2"/>
<dbReference type="GO" id="GO:0010972">
    <property type="term" value="P:negative regulation of G2/M transition of mitotic cell cycle"/>
    <property type="evidence" value="ECO:0007669"/>
    <property type="project" value="TreeGrafter"/>
</dbReference>
<feature type="region of interest" description="Disordered" evidence="1">
    <location>
        <begin position="1"/>
        <end position="42"/>
    </location>
</feature>
<dbReference type="Pfam" id="PF08238">
    <property type="entry name" value="Sel1"/>
    <property type="match status" value="3"/>
</dbReference>
<proteinExistence type="predicted"/>
<organism evidence="2 3">
    <name type="scientific">Microdochium trichocladiopsis</name>
    <dbReference type="NCBI Taxonomy" id="1682393"/>
    <lineage>
        <taxon>Eukaryota</taxon>
        <taxon>Fungi</taxon>
        <taxon>Dikarya</taxon>
        <taxon>Ascomycota</taxon>
        <taxon>Pezizomycotina</taxon>
        <taxon>Sordariomycetes</taxon>
        <taxon>Xylariomycetidae</taxon>
        <taxon>Xylariales</taxon>
        <taxon>Microdochiaceae</taxon>
        <taxon>Microdochium</taxon>
    </lineage>
</organism>
<feature type="region of interest" description="Disordered" evidence="1">
    <location>
        <begin position="54"/>
        <end position="75"/>
    </location>
</feature>
<evidence type="ECO:0000313" key="2">
    <source>
        <dbReference type="EMBL" id="KAH7026494.1"/>
    </source>
</evidence>
<dbReference type="PANTHER" id="PTHR43628">
    <property type="entry name" value="ACTIVATOR OF C KINASE PROTEIN 1-RELATED"/>
    <property type="match status" value="1"/>
</dbReference>
<dbReference type="InterPro" id="IPR006597">
    <property type="entry name" value="Sel1-like"/>
</dbReference>
<feature type="region of interest" description="Disordered" evidence="1">
    <location>
        <begin position="93"/>
        <end position="147"/>
    </location>
</feature>
<reference evidence="2" key="1">
    <citation type="journal article" date="2021" name="Nat. Commun.">
        <title>Genetic determinants of endophytism in the Arabidopsis root mycobiome.</title>
        <authorList>
            <person name="Mesny F."/>
            <person name="Miyauchi S."/>
            <person name="Thiergart T."/>
            <person name="Pickel B."/>
            <person name="Atanasova L."/>
            <person name="Karlsson M."/>
            <person name="Huettel B."/>
            <person name="Barry K.W."/>
            <person name="Haridas S."/>
            <person name="Chen C."/>
            <person name="Bauer D."/>
            <person name="Andreopoulos W."/>
            <person name="Pangilinan J."/>
            <person name="LaButti K."/>
            <person name="Riley R."/>
            <person name="Lipzen A."/>
            <person name="Clum A."/>
            <person name="Drula E."/>
            <person name="Henrissat B."/>
            <person name="Kohler A."/>
            <person name="Grigoriev I.V."/>
            <person name="Martin F.M."/>
            <person name="Hacquard S."/>
        </authorList>
    </citation>
    <scope>NUCLEOTIDE SEQUENCE</scope>
    <source>
        <strain evidence="2">MPI-CAGE-CH-0230</strain>
    </source>
</reference>
<feature type="compositionally biased region" description="Polar residues" evidence="1">
    <location>
        <begin position="327"/>
        <end position="336"/>
    </location>
</feature>
<feature type="region of interest" description="Disordered" evidence="1">
    <location>
        <begin position="397"/>
        <end position="526"/>
    </location>
</feature>
<dbReference type="Proteomes" id="UP000756346">
    <property type="component" value="Unassembled WGS sequence"/>
</dbReference>
<dbReference type="EMBL" id="JAGTJQ010000008">
    <property type="protein sequence ID" value="KAH7026494.1"/>
    <property type="molecule type" value="Genomic_DNA"/>
</dbReference>
<feature type="region of interest" description="Disordered" evidence="1">
    <location>
        <begin position="711"/>
        <end position="739"/>
    </location>
</feature>
<feature type="compositionally biased region" description="Basic residues" evidence="1">
    <location>
        <begin position="718"/>
        <end position="732"/>
    </location>
</feature>
<dbReference type="RefSeq" id="XP_046009711.1">
    <property type="nucleotide sequence ID" value="XM_046159235.1"/>
</dbReference>
<name>A0A9P8Y0E2_9PEZI</name>
<feature type="region of interest" description="Disordered" evidence="1">
    <location>
        <begin position="194"/>
        <end position="379"/>
    </location>
</feature>
<feature type="compositionally biased region" description="Polar residues" evidence="1">
    <location>
        <begin position="13"/>
        <end position="23"/>
    </location>
</feature>
<evidence type="ECO:0000313" key="3">
    <source>
        <dbReference type="Proteomes" id="UP000756346"/>
    </source>
</evidence>
<feature type="compositionally biased region" description="Polar residues" evidence="1">
    <location>
        <begin position="252"/>
        <end position="285"/>
    </location>
</feature>
<dbReference type="Gene3D" id="1.25.40.10">
    <property type="entry name" value="Tetratricopeptide repeat domain"/>
    <property type="match status" value="1"/>
</dbReference>
<dbReference type="GeneID" id="70188781"/>
<dbReference type="OrthoDB" id="2384430at2759"/>
<comment type="caution">
    <text evidence="2">The sequence shown here is derived from an EMBL/GenBank/DDBJ whole genome shotgun (WGS) entry which is preliminary data.</text>
</comment>
<sequence length="739" mass="79804">MAQRPNFIDLRMDSSNSVNSTVSRPLRSPRLHVAGEVPPTLSPLDAFVQQSRNLQRQLEESTKEGNRVSRLPPLTTDSPLVVQARSEYFRSFSYDSSEDRDETIAPPNHGGLSFQTEVESPSERPRSMHPRMSRIPPTPDDSIPLPTNPWLEQARGRTLARVDETDGVFGARREQSPSDLDSLVDKQAALDIAGDRSTRDISPIFGRSPQSPDKLTKTTSHDSAGLVPPRALFPKRSSSIMSAPPESVSEEALSNSFHSQPGRKMSNSSAFSAQPTTSSLAHFQRSSSISSDISAALPRPSFNFSRPLSRAGTPGLEGPPRLDVPSRQASSDSQPSFVLADETAHTPVSMHSEAFLAEEDGRFGSPHGTARYNLPRGKSIQRNSAIFQDVDVTSTGWDQALDSPARTQPFAKNGQAPPSPPTRPSTSSSRYEDSSMTSSSLLARPSGERSKLSNEMSADDGQRSADPSRPSTSSGVPEDGPRGRSMSSGAKDQARGRTPASVATNDSASTIKGPKSSSGQPLAAADISAEEHREKGIKCHEEGSVKESTYHLRLAARGGDPTGMLLYALACRHGWGMRPNQREGVEWLRKAADVASAEIADDEGQAKDGKVVDVQGSKARKAQFALSIYELGVSHMNGWGIEQDKALALRCFEIAGNWGDVDALTEAGFCYAKGVGCKKDLKKSAKFYRMAEAKGVVMPGNSWIHKDKYSDDASSIKSRARSKSKSRGIWGKKSKDVSA</sequence>
<dbReference type="InterPro" id="IPR052945">
    <property type="entry name" value="Mitotic_Regulator"/>
</dbReference>
<dbReference type="InterPro" id="IPR011990">
    <property type="entry name" value="TPR-like_helical_dom_sf"/>
</dbReference>
<evidence type="ECO:0000256" key="1">
    <source>
        <dbReference type="SAM" id="MobiDB-lite"/>
    </source>
</evidence>
<accession>A0A9P8Y0E2</accession>
<dbReference type="GO" id="GO:0032153">
    <property type="term" value="C:cell division site"/>
    <property type="evidence" value="ECO:0007669"/>
    <property type="project" value="TreeGrafter"/>
</dbReference>
<feature type="compositionally biased region" description="Basic and acidic residues" evidence="1">
    <location>
        <begin position="57"/>
        <end position="67"/>
    </location>
</feature>
<dbReference type="SMART" id="SM00671">
    <property type="entry name" value="SEL1"/>
    <property type="match status" value="3"/>
</dbReference>